<proteinExistence type="predicted"/>
<organism evidence="2 3">
    <name type="scientific">Puccinia sorghi</name>
    <dbReference type="NCBI Taxonomy" id="27349"/>
    <lineage>
        <taxon>Eukaryota</taxon>
        <taxon>Fungi</taxon>
        <taxon>Dikarya</taxon>
        <taxon>Basidiomycota</taxon>
        <taxon>Pucciniomycotina</taxon>
        <taxon>Pucciniomycetes</taxon>
        <taxon>Pucciniales</taxon>
        <taxon>Pucciniaceae</taxon>
        <taxon>Puccinia</taxon>
    </lineage>
</organism>
<evidence type="ECO:0000313" key="2">
    <source>
        <dbReference type="EMBL" id="KNZ54120.1"/>
    </source>
</evidence>
<dbReference type="Proteomes" id="UP000037035">
    <property type="component" value="Unassembled WGS sequence"/>
</dbReference>
<comment type="caution">
    <text evidence="2">The sequence shown here is derived from an EMBL/GenBank/DDBJ whole genome shotgun (WGS) entry which is preliminary data.</text>
</comment>
<reference evidence="2 3" key="1">
    <citation type="submission" date="2015-08" db="EMBL/GenBank/DDBJ databases">
        <title>Next Generation Sequencing and Analysis of the Genome of Puccinia sorghi L Schw, the Causal Agent of Maize Common Rust.</title>
        <authorList>
            <person name="Rochi L."/>
            <person name="Burguener G."/>
            <person name="Darino M."/>
            <person name="Turjanski A."/>
            <person name="Kreff E."/>
            <person name="Dieguez M.J."/>
            <person name="Sacco F."/>
        </authorList>
    </citation>
    <scope>NUCLEOTIDE SEQUENCE [LARGE SCALE GENOMIC DNA]</scope>
    <source>
        <strain evidence="2 3">RO10H11247</strain>
    </source>
</reference>
<evidence type="ECO:0000256" key="1">
    <source>
        <dbReference type="SAM" id="MobiDB-lite"/>
    </source>
</evidence>
<sequence length="342" mass="37289">MVSQIFDFLHSTGPAPAYAIESDSEDDQWADEPSQGVEQRETKPSEEPQEEQEEELSELAWKPAAPAPLQFPGRSGLLVLIGDAGLLVGSGLPHDLRSPSQPFFQLDQYFLLASSAPFALLPRHVPLHLQSPLALKLLSDIRPPSLTIISTYQAPTYIPTSDFLPLRYLASSPSESAPLSLENLGCKHFQVPNLIKGFEAALMIQANLLQIESKVILMPAISIPHEDKSSTSIPAGQYDFAGGLATGMGEGAGLPSSLLGLDDPALRRTLAAVIEHSFLSHLPSPSQWQFPPTVDPALKLSLRKKLNLDTLLKPISASSHKRHQLGLIRYFSWEVKSLNISE</sequence>
<gene>
    <name evidence="2" type="ORF">VP01_303g8</name>
</gene>
<name>A0A0L6V1U0_9BASI</name>
<accession>A0A0L6V1U0</accession>
<dbReference type="OrthoDB" id="2499509at2759"/>
<dbReference type="STRING" id="27349.A0A0L6V1U0"/>
<evidence type="ECO:0008006" key="4">
    <source>
        <dbReference type="Google" id="ProtNLM"/>
    </source>
</evidence>
<dbReference type="AlphaFoldDB" id="A0A0L6V1U0"/>
<feature type="compositionally biased region" description="Acidic residues" evidence="1">
    <location>
        <begin position="47"/>
        <end position="57"/>
    </location>
</feature>
<dbReference type="EMBL" id="LAVV01007991">
    <property type="protein sequence ID" value="KNZ54120.1"/>
    <property type="molecule type" value="Genomic_DNA"/>
</dbReference>
<dbReference type="VEuPathDB" id="FungiDB:VP01_303g8"/>
<evidence type="ECO:0000313" key="3">
    <source>
        <dbReference type="Proteomes" id="UP000037035"/>
    </source>
</evidence>
<protein>
    <recommendedName>
        <fullName evidence="4">Proteasome assembly chaperone 1</fullName>
    </recommendedName>
</protein>
<keyword evidence="3" id="KW-1185">Reference proteome</keyword>
<feature type="region of interest" description="Disordered" evidence="1">
    <location>
        <begin position="14"/>
        <end position="58"/>
    </location>
</feature>